<dbReference type="AlphaFoldDB" id="A0A1M6SGQ7"/>
<gene>
    <name evidence="2" type="ORF">SAMN05216463_103176</name>
</gene>
<evidence type="ECO:0008006" key="4">
    <source>
        <dbReference type="Google" id="ProtNLM"/>
    </source>
</evidence>
<name>A0A1M6SGQ7_XYLRU</name>
<dbReference type="EMBL" id="FRBD01000003">
    <property type="protein sequence ID" value="SHK43747.1"/>
    <property type="molecule type" value="Genomic_DNA"/>
</dbReference>
<evidence type="ECO:0000313" key="2">
    <source>
        <dbReference type="EMBL" id="SHK43747.1"/>
    </source>
</evidence>
<dbReference type="RefSeq" id="WP_254795078.1">
    <property type="nucleotide sequence ID" value="NZ_FRBD01000003.1"/>
</dbReference>
<dbReference type="Proteomes" id="UP000184130">
    <property type="component" value="Unassembled WGS sequence"/>
</dbReference>
<organism evidence="2 3">
    <name type="scientific">Xylanibacter ruminicola</name>
    <name type="common">Prevotella ruminicola</name>
    <dbReference type="NCBI Taxonomy" id="839"/>
    <lineage>
        <taxon>Bacteria</taxon>
        <taxon>Pseudomonadati</taxon>
        <taxon>Bacteroidota</taxon>
        <taxon>Bacteroidia</taxon>
        <taxon>Bacteroidales</taxon>
        <taxon>Prevotellaceae</taxon>
        <taxon>Xylanibacter</taxon>
    </lineage>
</organism>
<sequence>MAIRKYSNPRELDLSTGLQEVLRKNGMQAHISLAKDGGRELIVLGHDSPVLTYKLNEKQVEDLMGWGSTYENKKAYNTFASIVKNDFYMPQNFVSASNAFGRVAMGLHGYRIGHGEYGYDARPARRMPWFAPFSRQGRGWAGDFVGFAPRGEGFHLRRIGDHAYRPMGGGPMVTERPDNRVKPGEMLSGGYGFNYKGQQKDNPVEVLDKIAIEPKIKPLEAAPRPQGQGIPYSSVITSDVYFSNDKFQEVLKSHGIVIDADKKTLTIQSNLSKVDLQYDLKPEEIQKLMANKVSGKGGVSVDARLAIINDIIGKDFDTKLTKDMLETKELVSLDLKPEVRQEVEAPFIEQERRIAEQQRLAEARAEQQREAERIERDPNAINGREIQAILGNKGWFQPVANGREMVVGEIRVDKTLNGNYVMEAEVNGRLLAHSISAKDYRKFLDLDDAHRLKMFDKVFSEVEIKSAHGESLYQDDLYLAHDGQSIVHQEVVDIQNATSNRVDGAALLELNERKGFYRERAHGREVEVGNIQVDPTANGKYKMTAVINGQTISHEITQKQYDKFLAVDDYHRMQLFSKIFNEVDIKTRPGEGHNIGAALLAALVVGGEVMRDGLVTPHEPRPEIYETRTGPVYHKAGVVSPADVAAANFRSEEANLGIPGPDEGIRRGM</sequence>
<protein>
    <recommendedName>
        <fullName evidence="4">DUF3945 domain-containing protein</fullName>
    </recommendedName>
</protein>
<feature type="coiled-coil region" evidence="1">
    <location>
        <begin position="348"/>
        <end position="377"/>
    </location>
</feature>
<evidence type="ECO:0000313" key="3">
    <source>
        <dbReference type="Proteomes" id="UP000184130"/>
    </source>
</evidence>
<proteinExistence type="predicted"/>
<reference evidence="2 3" key="1">
    <citation type="submission" date="2016-11" db="EMBL/GenBank/DDBJ databases">
        <authorList>
            <person name="Jaros S."/>
            <person name="Januszkiewicz K."/>
            <person name="Wedrychowicz H."/>
        </authorList>
    </citation>
    <scope>NUCLEOTIDE SEQUENCE [LARGE SCALE GENOMIC DNA]</scope>
    <source>
        <strain evidence="2 3">KHT3</strain>
    </source>
</reference>
<keyword evidence="1" id="KW-0175">Coiled coil</keyword>
<evidence type="ECO:0000256" key="1">
    <source>
        <dbReference type="SAM" id="Coils"/>
    </source>
</evidence>
<accession>A0A1M6SGQ7</accession>